<dbReference type="EMBL" id="SRZC01000001">
    <property type="protein sequence ID" value="TGX84082.1"/>
    <property type="molecule type" value="Genomic_DNA"/>
</dbReference>
<keyword evidence="2" id="KW-1185">Reference proteome</keyword>
<reference evidence="1" key="1">
    <citation type="submission" date="2019-04" db="EMBL/GenBank/DDBJ databases">
        <title>Microbes associate with the intestines of laboratory mice.</title>
        <authorList>
            <person name="Navarre W."/>
            <person name="Wong E."/>
            <person name="Huang K."/>
            <person name="Tropini C."/>
            <person name="Ng K."/>
            <person name="Yu B."/>
        </authorList>
    </citation>
    <scope>NUCLEOTIDE SEQUENCE</scope>
    <source>
        <strain evidence="1">NM73_A23</strain>
    </source>
</reference>
<keyword evidence="1" id="KW-0808">Transferase</keyword>
<proteinExistence type="predicted"/>
<protein>
    <submittedName>
        <fullName evidence="1">Acyltransferase</fullName>
    </submittedName>
</protein>
<accession>A0AC61QTJ0</accession>
<evidence type="ECO:0000313" key="2">
    <source>
        <dbReference type="Proteomes" id="UP000308886"/>
    </source>
</evidence>
<gene>
    <name evidence="1" type="ORF">E5358_00120</name>
</gene>
<dbReference type="Proteomes" id="UP000308886">
    <property type="component" value="Unassembled WGS sequence"/>
</dbReference>
<keyword evidence="1" id="KW-0012">Acyltransferase</keyword>
<organism evidence="1 2">
    <name type="scientific">Palleniella muris</name>
    <dbReference type="NCBI Taxonomy" id="3038145"/>
    <lineage>
        <taxon>Bacteria</taxon>
        <taxon>Pseudomonadati</taxon>
        <taxon>Bacteroidota</taxon>
        <taxon>Bacteroidia</taxon>
        <taxon>Bacteroidales</taxon>
        <taxon>Prevotellaceae</taxon>
        <taxon>Palleniella</taxon>
    </lineage>
</organism>
<sequence length="314" mass="36278">MTERIKYFDLAKGLCITLVVLYHLQGAYNVELPTDGYLSLIRMPLYFFLSGFFFKDYGGFMRFAVKKTNKLLVPFLFFYLTTSVLLPVICTRFFNMHFSTGGDRSLLWAFLMPDAKYPNIPLWFLWGLFWSNILFYGLRKAVPKEWAQLLLACCIGSLFCTDSHLTLPASLDRTLAYMPFFIAGHIFRSHDLQRLLSKKVMATVLPVFLAAGWHHPEEPALQALQCYIVGLCGILCLIRLCTRLGNMPYFSYIGRYSIMVLVTHEPLIRVLQPLHIGLWQELLLIMALYLAIIPLMKRFMPHVTAQKDLFKTQT</sequence>
<comment type="caution">
    <text evidence="1">The sequence shown here is derived from an EMBL/GenBank/DDBJ whole genome shotgun (WGS) entry which is preliminary data.</text>
</comment>
<evidence type="ECO:0000313" key="1">
    <source>
        <dbReference type="EMBL" id="TGX84082.1"/>
    </source>
</evidence>
<name>A0AC61QTJ0_9BACT</name>